<evidence type="ECO:0000256" key="14">
    <source>
        <dbReference type="ARBA" id="ARBA00050332"/>
    </source>
</evidence>
<evidence type="ECO:0000313" key="27">
    <source>
        <dbReference type="Proteomes" id="UP001153269"/>
    </source>
</evidence>
<feature type="domain" description="Sulfotransferase" evidence="25">
    <location>
        <begin position="488"/>
        <end position="663"/>
    </location>
</feature>
<evidence type="ECO:0000259" key="25">
    <source>
        <dbReference type="Pfam" id="PF00685"/>
    </source>
</evidence>
<keyword evidence="3 24" id="KW-0812">Transmembrane</keyword>
<evidence type="ECO:0000256" key="16">
    <source>
        <dbReference type="ARBA" id="ARBA00051939"/>
    </source>
</evidence>
<keyword evidence="10" id="KW-0395">Inflammatory response</keyword>
<evidence type="ECO:0000256" key="17">
    <source>
        <dbReference type="ARBA" id="ARBA00057213"/>
    </source>
</evidence>
<organism evidence="26 27">
    <name type="scientific">Pleuronectes platessa</name>
    <name type="common">European plaice</name>
    <dbReference type="NCBI Taxonomy" id="8262"/>
    <lineage>
        <taxon>Eukaryota</taxon>
        <taxon>Metazoa</taxon>
        <taxon>Chordata</taxon>
        <taxon>Craniata</taxon>
        <taxon>Vertebrata</taxon>
        <taxon>Euteleostomi</taxon>
        <taxon>Actinopterygii</taxon>
        <taxon>Neopterygii</taxon>
        <taxon>Teleostei</taxon>
        <taxon>Neoteleostei</taxon>
        <taxon>Acanthomorphata</taxon>
        <taxon>Carangaria</taxon>
        <taxon>Pleuronectiformes</taxon>
        <taxon>Pleuronectoidei</taxon>
        <taxon>Pleuronectidae</taxon>
        <taxon>Pleuronectes</taxon>
    </lineage>
</organism>
<evidence type="ECO:0000256" key="3">
    <source>
        <dbReference type="ARBA" id="ARBA00022692"/>
    </source>
</evidence>
<dbReference type="PANTHER" id="PTHR10704:SF3">
    <property type="entry name" value="CARBOHYDRATE SULFOTRANSFERASE 2"/>
    <property type="match status" value="1"/>
</dbReference>
<comment type="catalytic activity">
    <reaction evidence="15">
        <text>a 3-O-{beta-D-galactosyl-(1-&gt;3)-[N-acetyl-beta-D-glucosaminyl-(1-&gt;6)]-N-acetyl-alpha-D-galactosaminyl}-L-threonyl-[protein] + 3'-phosphoadenylyl sulfate = 3-O-{beta-D-galactosyl-(1-&gt;3)-[6-O-sulfo-N-acetyl-beta-D-glucosaminyl-(1-&gt;6)]-N-acetyl-alpha-D-galactosaminyl}-L-threonyl-[protein] + adenosine 3',5'-bisphosphate + H(+)</text>
        <dbReference type="Rhea" id="RHEA:67864"/>
        <dbReference type="Rhea" id="RHEA-COMP:14420"/>
        <dbReference type="Rhea" id="RHEA-COMP:17370"/>
        <dbReference type="ChEBI" id="CHEBI:15378"/>
        <dbReference type="ChEBI" id="CHEBI:58339"/>
        <dbReference type="ChEBI" id="CHEBI:58343"/>
        <dbReference type="ChEBI" id="CHEBI:139607"/>
        <dbReference type="ChEBI" id="CHEBI:176493"/>
    </reaction>
    <physiologicalReaction direction="left-to-right" evidence="15">
        <dbReference type="Rhea" id="RHEA:67865"/>
    </physiologicalReaction>
</comment>
<dbReference type="GO" id="GO:0001517">
    <property type="term" value="F:N-acetylglucosamine 6-O-sulfotransferase activity"/>
    <property type="evidence" value="ECO:0007669"/>
    <property type="project" value="TreeGrafter"/>
</dbReference>
<comment type="subcellular location">
    <subcellularLocation>
        <location evidence="12">Golgi apparatus</location>
        <location evidence="12">trans-Golgi network membrane</location>
        <topology evidence="12">Single-pass type II membrane protein</topology>
    </subcellularLocation>
</comment>
<evidence type="ECO:0000313" key="26">
    <source>
        <dbReference type="EMBL" id="CAB1419620.1"/>
    </source>
</evidence>
<reference evidence="26" key="1">
    <citation type="submission" date="2020-03" db="EMBL/GenBank/DDBJ databases">
        <authorList>
            <person name="Weist P."/>
        </authorList>
    </citation>
    <scope>NUCLEOTIDE SEQUENCE</scope>
</reference>
<comment type="caution">
    <text evidence="26">The sequence shown here is derived from an EMBL/GenBank/DDBJ whole genome shotgun (WGS) entry which is preliminary data.</text>
</comment>
<dbReference type="GO" id="GO:0006954">
    <property type="term" value="P:inflammatory response"/>
    <property type="evidence" value="ECO:0007669"/>
    <property type="project" value="UniProtKB-KW"/>
</dbReference>
<protein>
    <recommendedName>
        <fullName evidence="20">Carbohydrate sulfotransferase 2</fullName>
    </recommendedName>
    <alternativeName>
        <fullName evidence="22">Galactose/N-acetylglucosamine/N-acetylglucosamine 6-O-sulfotransferase 2</fullName>
    </alternativeName>
    <alternativeName>
        <fullName evidence="21">N-acetylglucosamine 6-O-sulfotransferase 1</fullName>
    </alternativeName>
</protein>
<dbReference type="Proteomes" id="UP001153269">
    <property type="component" value="Unassembled WGS sequence"/>
</dbReference>
<evidence type="ECO:0000256" key="7">
    <source>
        <dbReference type="ARBA" id="ARBA00023136"/>
    </source>
</evidence>
<keyword evidence="5 24" id="KW-1133">Transmembrane helix</keyword>
<comment type="subunit">
    <text evidence="19">Homodimer; disulfide-linked. Homodimerization is not essential for enzyme activity.</text>
</comment>
<evidence type="ECO:0000256" key="21">
    <source>
        <dbReference type="ARBA" id="ARBA00079363"/>
    </source>
</evidence>
<dbReference type="Pfam" id="PF00685">
    <property type="entry name" value="Sulfotransfer_1"/>
    <property type="match status" value="1"/>
</dbReference>
<dbReference type="InterPro" id="IPR027417">
    <property type="entry name" value="P-loop_NTPase"/>
</dbReference>
<keyword evidence="2" id="KW-0808">Transferase</keyword>
<dbReference type="InterPro" id="IPR051135">
    <property type="entry name" value="Gal/GlcNAc/GalNAc_ST"/>
</dbReference>
<evidence type="ECO:0000256" key="18">
    <source>
        <dbReference type="ARBA" id="ARBA00060663"/>
    </source>
</evidence>
<dbReference type="FunFam" id="3.40.50.300:FF:000765">
    <property type="entry name" value="Sulfotransferase"/>
    <property type="match status" value="1"/>
</dbReference>
<proteinExistence type="inferred from homology"/>
<evidence type="ECO:0000256" key="13">
    <source>
        <dbReference type="ARBA" id="ARBA00050174"/>
    </source>
</evidence>
<dbReference type="SUPFAM" id="SSF52540">
    <property type="entry name" value="P-loop containing nucleoside triphosphate hydrolases"/>
    <property type="match status" value="1"/>
</dbReference>
<evidence type="ECO:0000256" key="24">
    <source>
        <dbReference type="SAM" id="Phobius"/>
    </source>
</evidence>
<dbReference type="EMBL" id="CADEAL010000401">
    <property type="protein sequence ID" value="CAB1419620.1"/>
    <property type="molecule type" value="Genomic_DNA"/>
</dbReference>
<comment type="function">
    <text evidence="17">Sulfotransferase that utilizes 3'-phospho-5'-adenylyl sulfate (PAPS) as sulfonate donor to catalyze the transfer of sulfate to position 6 of non-reducing N-acetylglucosamine (GlcNAc) residues within keratan-like structures on N-linked glycans and within mucin-associated glycans that can ultimately serve as SELL ligands. SELL ligands are present in high endothelial cells (HEVs) and play a central role in lymphocyte homing at sites of inflammation. Participates in biosynthesis of the SELL ligand sialyl 6-sulfo Lewis X and in lymphocyte homing to Peyer patches. Has no activity toward O-linked sugars. Its substrate specificity may be influenced by its subcellular location. Sulfates GlcNAc residues at terminal, non-reducing ends of oligosaccharide chains.</text>
</comment>
<feature type="transmembrane region" description="Helical" evidence="24">
    <location>
        <begin position="275"/>
        <end position="295"/>
    </location>
</feature>
<dbReference type="GO" id="GO:0006044">
    <property type="term" value="P:N-acetylglucosamine metabolic process"/>
    <property type="evidence" value="ECO:0007669"/>
    <property type="project" value="TreeGrafter"/>
</dbReference>
<evidence type="ECO:0000256" key="15">
    <source>
        <dbReference type="ARBA" id="ARBA00051221"/>
    </source>
</evidence>
<evidence type="ECO:0000256" key="11">
    <source>
        <dbReference type="ARBA" id="ARBA00023277"/>
    </source>
</evidence>
<dbReference type="PANTHER" id="PTHR10704">
    <property type="entry name" value="CARBOHYDRATE SULFOTRANSFERASE"/>
    <property type="match status" value="1"/>
</dbReference>
<evidence type="ECO:0000256" key="23">
    <source>
        <dbReference type="SAM" id="MobiDB-lite"/>
    </source>
</evidence>
<evidence type="ECO:0000256" key="20">
    <source>
        <dbReference type="ARBA" id="ARBA00069292"/>
    </source>
</evidence>
<dbReference type="AlphaFoldDB" id="A0A9N7TV86"/>
<evidence type="ECO:0000256" key="6">
    <source>
        <dbReference type="ARBA" id="ARBA00023034"/>
    </source>
</evidence>
<keyword evidence="6" id="KW-0333">Golgi apparatus</keyword>
<comment type="catalytic activity">
    <reaction evidence="13">
        <text>3-O-{N-acetyl-beta-D-glucosaminyl-(1-&gt;3)-beta-D-galactosyl-(1-&gt;3)-N-acetyl-alpha-D-galactosaminyl}-L-threonyl-[protein] + 3'-phosphoadenylyl sulfate = 3-O-{6-O-sulfo-N-acetyl-beta-D-glucosaminyl-(1-&gt;3)-beta-D-galactosyl-(1-&gt;3)-N-acetyl-alpha-D-galactosaminyl}-L-threonyl-[protein] + adenosine 3',5'-bisphosphate + H(+)</text>
        <dbReference type="Rhea" id="RHEA:67856"/>
        <dbReference type="Rhea" id="RHEA-COMP:17368"/>
        <dbReference type="Rhea" id="RHEA-COMP:17369"/>
        <dbReference type="ChEBI" id="CHEBI:15378"/>
        <dbReference type="ChEBI" id="CHEBI:58339"/>
        <dbReference type="ChEBI" id="CHEBI:58343"/>
        <dbReference type="ChEBI" id="CHEBI:176489"/>
        <dbReference type="ChEBI" id="CHEBI:176492"/>
    </reaction>
    <physiologicalReaction direction="left-to-right" evidence="13">
        <dbReference type="Rhea" id="RHEA:67857"/>
    </physiologicalReaction>
</comment>
<comment type="catalytic activity">
    <reaction evidence="14">
        <text>3-O-{N-acetyl-beta-D-glucosaminyl-(1-&gt;3)-beta-D-galactosyl-(1-&gt;3)-N-acetyl-alpha-D-galactosaminyl}-L-seryl-[protein] + 3'-phosphoadenylyl sulfate = 3-O-{6-O-sulfo-N-acetyl-beta-D-glucosaminyl-(1-&gt;3)-beta-D-galactosyl-(1-&gt;3)-N-acetyl-alpha-D-galactosaminyl}-L-seryl-[protein] + adenosine 3',5'-bisphosphate + H(+)</text>
        <dbReference type="Rhea" id="RHEA:67860"/>
        <dbReference type="Rhea" id="RHEA-COMP:17365"/>
        <dbReference type="Rhea" id="RHEA-COMP:17366"/>
        <dbReference type="ChEBI" id="CHEBI:15378"/>
        <dbReference type="ChEBI" id="CHEBI:58339"/>
        <dbReference type="ChEBI" id="CHEBI:58343"/>
        <dbReference type="ChEBI" id="CHEBI:176490"/>
        <dbReference type="ChEBI" id="CHEBI:176491"/>
    </reaction>
    <physiologicalReaction direction="left-to-right" evidence="14">
        <dbReference type="Rhea" id="RHEA:67861"/>
    </physiologicalReaction>
</comment>
<evidence type="ECO:0000256" key="4">
    <source>
        <dbReference type="ARBA" id="ARBA00022968"/>
    </source>
</evidence>
<dbReference type="GO" id="GO:0005794">
    <property type="term" value="C:Golgi apparatus"/>
    <property type="evidence" value="ECO:0007669"/>
    <property type="project" value="UniProtKB-SubCell"/>
</dbReference>
<evidence type="ECO:0000256" key="2">
    <source>
        <dbReference type="ARBA" id="ARBA00022679"/>
    </source>
</evidence>
<evidence type="ECO:0000256" key="12">
    <source>
        <dbReference type="ARBA" id="ARBA00037848"/>
    </source>
</evidence>
<accession>A0A9N7TV86</accession>
<sequence>MCIPLESGEHHTRKPVGWEDIYPEEVPWGLLSQQQQQRKDRTGGIERCYRRISAAISLSTTGKFSVSVRVDVALICPRCVYAHHLLSYRRILEISLVLMLLPRLSLRMSARLHLLLHVAGAEPPSGCFMIMQQLRCTGDGDCAGTPPPSMGEQGVCSDDARRCRLVLNNTGHPPNPRIASVYLDPRIHRSCEGTWRTAEEKAGEGNQPVRGTWSGGGSHSPGAQMRGKQYHQPLKLTAPWEKDAGFGRKLKTYRNHTKIIAQPGIVMKVLRRKRIVLFMAYILLLVLTMLNLANYKWTKEPQQCNHQMRSTTYQSRSDIRFLYRPSLAKKRQLIYVLTTWRSGSSFFGELFNQNPDVFFLYEPMWHIWQKLYPGDAVSLQGAARDMLSSLYRCDLSVFQLYNSPGGKNFTSLGLFGATLNKVVCSYPLCSAYRKEVVGMVDDKLCKKCPPQSLRLLEDECLKYNTIVIKGVRILDVNVLAPLMEDPSLDLKVIHLVRDPRAVANSRIKSRHGLIRENLQVVRSRDPKLRRIPFVDPGHKANKKDGSDYHSIGAMEVICDRTSRTLRTALHPPPWLKGKYMAVRYEDLVENPVKTLRNIYRFANLTSNHEIESFALNMTSGSSSSSKPFIVSSRNATQAASAWRTVLSIQQIKQVEDYCHHSMSVLGYERVRTAGEAKDMSRPLLTHSKL</sequence>
<dbReference type="Gene3D" id="3.40.50.300">
    <property type="entry name" value="P-loop containing nucleotide triphosphate hydrolases"/>
    <property type="match status" value="1"/>
</dbReference>
<evidence type="ECO:0000256" key="10">
    <source>
        <dbReference type="ARBA" id="ARBA00023198"/>
    </source>
</evidence>
<evidence type="ECO:0000256" key="22">
    <source>
        <dbReference type="ARBA" id="ARBA00079924"/>
    </source>
</evidence>
<keyword evidence="8" id="KW-1015">Disulfide bond</keyword>
<evidence type="ECO:0000256" key="9">
    <source>
        <dbReference type="ARBA" id="ARBA00023180"/>
    </source>
</evidence>
<feature type="region of interest" description="Disordered" evidence="23">
    <location>
        <begin position="198"/>
        <end position="227"/>
    </location>
</feature>
<comment type="pathway">
    <text evidence="18">Protein modification; carbohydrate sulfation.</text>
</comment>
<keyword evidence="7 24" id="KW-0472">Membrane</keyword>
<evidence type="ECO:0000256" key="8">
    <source>
        <dbReference type="ARBA" id="ARBA00023157"/>
    </source>
</evidence>
<gene>
    <name evidence="26" type="ORF">PLEPLA_LOCUS7468</name>
</gene>
<dbReference type="InterPro" id="IPR000863">
    <property type="entry name" value="Sulfotransferase_dom"/>
</dbReference>
<keyword evidence="9" id="KW-0325">Glycoprotein</keyword>
<comment type="catalytic activity">
    <reaction evidence="16">
        <text>3-O-{beta-D-galactosyl-(1-&gt;3)-[N-acetyl-beta-D-glucosaminyl-(1-&gt;6)]-N-acetyl-alpha-D-galactosaminyl}-L-seryl-[protein] + 3'-phosphoadenylyl sulfate = 3-O-{beta-D-galactosyl-(1-&gt;3)-[6-O-sulfo-N-acetyl-beta-D-glucosaminyl-(1-&gt;6)]-N-acetyl-alpha-D-galactosaminyl}-L-seryl-[protein] + adenosine 3',5'-bisphosphate + H(+)</text>
        <dbReference type="Rhea" id="RHEA:67868"/>
        <dbReference type="Rhea" id="RHEA-COMP:14419"/>
        <dbReference type="Rhea" id="RHEA-COMP:17367"/>
        <dbReference type="ChEBI" id="CHEBI:15378"/>
        <dbReference type="ChEBI" id="CHEBI:58339"/>
        <dbReference type="ChEBI" id="CHEBI:58343"/>
        <dbReference type="ChEBI" id="CHEBI:139605"/>
        <dbReference type="ChEBI" id="CHEBI:176494"/>
    </reaction>
    <physiologicalReaction direction="left-to-right" evidence="16">
        <dbReference type="Rhea" id="RHEA:67869"/>
    </physiologicalReaction>
</comment>
<name>A0A9N7TV86_PLEPL</name>
<keyword evidence="27" id="KW-1185">Reference proteome</keyword>
<evidence type="ECO:0000256" key="1">
    <source>
        <dbReference type="ARBA" id="ARBA00005530"/>
    </source>
</evidence>
<evidence type="ECO:0000256" key="5">
    <source>
        <dbReference type="ARBA" id="ARBA00022989"/>
    </source>
</evidence>
<comment type="similarity">
    <text evidence="1">Belongs to the sulfotransferase 1 family. Gal/GlcNAc/GalNAc subfamily.</text>
</comment>
<dbReference type="GO" id="GO:0006790">
    <property type="term" value="P:sulfur compound metabolic process"/>
    <property type="evidence" value="ECO:0007669"/>
    <property type="project" value="TreeGrafter"/>
</dbReference>
<keyword evidence="11" id="KW-0119">Carbohydrate metabolism</keyword>
<keyword evidence="4" id="KW-0735">Signal-anchor</keyword>
<evidence type="ECO:0000256" key="19">
    <source>
        <dbReference type="ARBA" id="ARBA00062570"/>
    </source>
</evidence>